<gene>
    <name evidence="2" type="ORF">SAMN05216598_4554</name>
</gene>
<accession>A0A1H1YPK2</accession>
<dbReference type="GeneID" id="300209439"/>
<proteinExistence type="predicted"/>
<dbReference type="NCBIfam" id="TIGR03759">
    <property type="entry name" value="conj_TIGR03759"/>
    <property type="match status" value="1"/>
</dbReference>
<name>A0A1H1YPK2_9PSED</name>
<dbReference type="Proteomes" id="UP000199524">
    <property type="component" value="Chromosome I"/>
</dbReference>
<evidence type="ECO:0000313" key="3">
    <source>
        <dbReference type="Proteomes" id="UP000199524"/>
    </source>
</evidence>
<evidence type="ECO:0000313" key="2">
    <source>
        <dbReference type="EMBL" id="SDT23311.1"/>
    </source>
</evidence>
<feature type="chain" id="PRO_5009266801" evidence="1">
    <location>
        <begin position="24"/>
        <end position="239"/>
    </location>
</feature>
<organism evidence="2 3">
    <name type="scientific">Pseudomonas asplenii</name>
    <dbReference type="NCBI Taxonomy" id="53407"/>
    <lineage>
        <taxon>Bacteria</taxon>
        <taxon>Pseudomonadati</taxon>
        <taxon>Pseudomonadota</taxon>
        <taxon>Gammaproteobacteria</taxon>
        <taxon>Pseudomonadales</taxon>
        <taxon>Pseudomonadaceae</taxon>
        <taxon>Pseudomonas</taxon>
    </lineage>
</organism>
<dbReference type="AlphaFoldDB" id="A0A1H1YPK2"/>
<keyword evidence="3" id="KW-1185">Reference proteome</keyword>
<keyword evidence="1" id="KW-0732">Signal</keyword>
<dbReference type="EMBL" id="LT629777">
    <property type="protein sequence ID" value="SDT23311.1"/>
    <property type="molecule type" value="Genomic_DNA"/>
</dbReference>
<evidence type="ECO:0000256" key="1">
    <source>
        <dbReference type="SAM" id="SignalP"/>
    </source>
</evidence>
<dbReference type="InterPro" id="IPR022293">
    <property type="entry name" value="Integrating-conj_element"/>
</dbReference>
<feature type="signal peptide" evidence="1">
    <location>
        <begin position="1"/>
        <end position="23"/>
    </location>
</feature>
<reference evidence="3" key="1">
    <citation type="submission" date="2016-10" db="EMBL/GenBank/DDBJ databases">
        <authorList>
            <person name="Varghese N."/>
            <person name="Submissions S."/>
        </authorList>
    </citation>
    <scope>NUCLEOTIDE SEQUENCE [LARGE SCALE GENOMIC DNA]</scope>
    <source>
        <strain evidence="3">ATCC 23835</strain>
    </source>
</reference>
<sequence>MNAYPMWSLWSMALLSLPGVAQAQAFNPPAEESSVYQESQLEQQRATDWGLKHEEWQRYRRLMEGPLGVYSPHLDPLTALGIEARDSAEQERYAHLQVQIEFVRLQKLMDYQNAYDRAYKRLYSGHLPVNLLGNGQSPLSSPLETTGRLAVFVKPRCKACMSRVRQLQREGQPFDLYLTDAQANDSLLRDWARQAGIDPHKVRLREITLNHDSGHWARLGDQGAMPAVMRSANGRWTRQ</sequence>
<dbReference type="RefSeq" id="WP_090209051.1">
    <property type="nucleotide sequence ID" value="NZ_LT629777.1"/>
</dbReference>
<protein>
    <submittedName>
        <fullName evidence="2">Integrating conjugative element protein, PFL_4693 family</fullName>
    </submittedName>
</protein>